<dbReference type="STRING" id="523849.OCC_13420"/>
<dbReference type="EMBL" id="CP006670">
    <property type="protein sequence ID" value="AGT34180.1"/>
    <property type="molecule type" value="Genomic_DNA"/>
</dbReference>
<sequence>MKITTSENELIELLPEGSGNFYADGAYDSKKVLNTVVEKGYRPIVKKTKNPPGGFGSKKRDRVFSEEEYRHRNPHEGFWGAFTTWFGSRIPCFLKKTTVTRILLGVMCYGLKILLRVKYCLNNRG</sequence>
<dbReference type="RefSeq" id="WP_020953576.1">
    <property type="nucleotide sequence ID" value="NC_022084.1"/>
</dbReference>
<gene>
    <name evidence="1" type="ORF">OCC_13420</name>
</gene>
<dbReference type="Proteomes" id="UP000015502">
    <property type="component" value="Chromosome"/>
</dbReference>
<evidence type="ECO:0000313" key="2">
    <source>
        <dbReference type="Proteomes" id="UP000015502"/>
    </source>
</evidence>
<dbReference type="OrthoDB" id="95718at2157"/>
<protein>
    <recommendedName>
        <fullName evidence="3">Transposase IS4-like domain-containing protein</fullName>
    </recommendedName>
</protein>
<dbReference type="GeneID" id="16548502"/>
<keyword evidence="2" id="KW-1185">Reference proteome</keyword>
<dbReference type="PaxDb" id="523849-OCC_13420"/>
<reference evidence="1 2" key="1">
    <citation type="journal article" date="2012" name="J. Bacteriol.">
        <title>Genome sequence of the model hyperthermophilic archaeon Thermococcus litoralis NS-C.</title>
        <authorList>
            <person name="Gardner A.F."/>
            <person name="Kumar S."/>
            <person name="Perler F.B."/>
        </authorList>
    </citation>
    <scope>NUCLEOTIDE SEQUENCE [LARGE SCALE GENOMIC DNA]</scope>
    <source>
        <strain evidence="2">ATCC 51850 / DSM 5473 / JCM 8560 / NS-C</strain>
    </source>
</reference>
<dbReference type="HOGENOM" id="CLU_1987738_0_0_2"/>
<dbReference type="AlphaFoldDB" id="S5Z4I1"/>
<evidence type="ECO:0000313" key="1">
    <source>
        <dbReference type="EMBL" id="AGT34180.1"/>
    </source>
</evidence>
<accession>S5Z4I1</accession>
<dbReference type="KEGG" id="tlt:OCC_13420"/>
<name>S5Z4I1_THELN</name>
<evidence type="ECO:0008006" key="3">
    <source>
        <dbReference type="Google" id="ProtNLM"/>
    </source>
</evidence>
<organism evidence="1 2">
    <name type="scientific">Thermococcus litoralis (strain ATCC 51850 / DSM 5473 / JCM 8560 / NS-C)</name>
    <dbReference type="NCBI Taxonomy" id="523849"/>
    <lineage>
        <taxon>Archaea</taxon>
        <taxon>Methanobacteriati</taxon>
        <taxon>Methanobacteriota</taxon>
        <taxon>Thermococci</taxon>
        <taxon>Thermococcales</taxon>
        <taxon>Thermococcaceae</taxon>
        <taxon>Thermococcus</taxon>
    </lineage>
</organism>
<proteinExistence type="predicted"/>